<dbReference type="EMBL" id="JAFLVT010000001">
    <property type="protein sequence ID" value="MBO0448130.1"/>
    <property type="molecule type" value="Genomic_DNA"/>
</dbReference>
<keyword evidence="5" id="KW-1185">Reference proteome</keyword>
<accession>A0ABS3H3V8</accession>
<feature type="domain" description="DUF4767" evidence="3">
    <location>
        <begin position="89"/>
        <end position="226"/>
    </location>
</feature>
<dbReference type="PROSITE" id="PS51257">
    <property type="entry name" value="PROKAR_LIPOPROTEIN"/>
    <property type="match status" value="1"/>
</dbReference>
<feature type="signal peptide" evidence="2">
    <location>
        <begin position="1"/>
        <end position="20"/>
    </location>
</feature>
<feature type="chain" id="PRO_5047172149" evidence="2">
    <location>
        <begin position="21"/>
        <end position="319"/>
    </location>
</feature>
<feature type="compositionally biased region" description="Low complexity" evidence="1">
    <location>
        <begin position="31"/>
        <end position="85"/>
    </location>
</feature>
<dbReference type="InterPro" id="IPR031927">
    <property type="entry name" value="DUF4767"/>
</dbReference>
<keyword evidence="2" id="KW-0732">Signal</keyword>
<proteinExistence type="predicted"/>
<dbReference type="Proteomes" id="UP000664256">
    <property type="component" value="Unassembled WGS sequence"/>
</dbReference>
<feature type="region of interest" description="Disordered" evidence="1">
    <location>
        <begin position="23"/>
        <end position="87"/>
    </location>
</feature>
<evidence type="ECO:0000313" key="4">
    <source>
        <dbReference type="EMBL" id="MBO0448130.1"/>
    </source>
</evidence>
<comment type="caution">
    <text evidence="4">The sequence shown here is derived from an EMBL/GenBank/DDBJ whole genome shotgun (WGS) entry which is preliminary data.</text>
</comment>
<name>A0ABS3H3V8_9ENTE</name>
<gene>
    <name evidence="4" type="ORF">JZO76_01135</name>
</gene>
<evidence type="ECO:0000256" key="2">
    <source>
        <dbReference type="SAM" id="SignalP"/>
    </source>
</evidence>
<reference evidence="4 5" key="1">
    <citation type="submission" date="2021-03" db="EMBL/GenBank/DDBJ databases">
        <title>Enterococcal diversity collection.</title>
        <authorList>
            <person name="Gilmore M.S."/>
            <person name="Schwartzman J."/>
            <person name="Van Tyne D."/>
            <person name="Martin M."/>
            <person name="Earl A.M."/>
            <person name="Manson A.L."/>
            <person name="Straub T."/>
            <person name="Salamzade R."/>
            <person name="Saavedra J."/>
            <person name="Lebreton F."/>
            <person name="Prichula J."/>
            <person name="Schaufler K."/>
            <person name="Gaca A."/>
            <person name="Sgardioli B."/>
            <person name="Wagenaar J."/>
            <person name="Strong T."/>
        </authorList>
    </citation>
    <scope>NUCLEOTIDE SEQUENCE [LARGE SCALE GENOMIC DNA]</scope>
    <source>
        <strain evidence="4 5">MJM12</strain>
    </source>
</reference>
<evidence type="ECO:0000256" key="1">
    <source>
        <dbReference type="SAM" id="MobiDB-lite"/>
    </source>
</evidence>
<sequence length="319" mass="35003">MKRKSWLVFGVMVIILAGCGATEGNTKGSEKSANATTTTTTASATAKSTSSKTSTSTEVSETSNDSSSSVTASTTKETESSVAKKQSSTLWDNEKANVLADFMASWGKTMNQSYNRFSPGHNTDLYGLRLPDTVLSGNWTMAVDGQPVSVAWSDDGNGNADYQLVAVYSDAENATRMGEAHVYFFTLQNGVPKVFITQQNQGNPDNYLYFAETQNMELRNGFTNIVKNGQTDTASKTAPTENKITNVKQAYEHLRAKDNYNDDLLYNDMGEGNDEYGHYWQIKIASKEWRAQGGTGTLAQVRVYENGDIRDALELTEMY</sequence>
<evidence type="ECO:0000313" key="5">
    <source>
        <dbReference type="Proteomes" id="UP000664256"/>
    </source>
</evidence>
<organism evidence="4 5">
    <name type="scientific">Candidatus Enterococcus myersii</name>
    <dbReference type="NCBI Taxonomy" id="2815322"/>
    <lineage>
        <taxon>Bacteria</taxon>
        <taxon>Bacillati</taxon>
        <taxon>Bacillota</taxon>
        <taxon>Bacilli</taxon>
        <taxon>Lactobacillales</taxon>
        <taxon>Enterococcaceae</taxon>
        <taxon>Enterococcus</taxon>
    </lineage>
</organism>
<dbReference type="Pfam" id="PF15983">
    <property type="entry name" value="DUF4767"/>
    <property type="match status" value="1"/>
</dbReference>
<protein>
    <submittedName>
        <fullName evidence="4">DUF4767 domain-containing protein</fullName>
    </submittedName>
</protein>
<evidence type="ECO:0000259" key="3">
    <source>
        <dbReference type="Pfam" id="PF15983"/>
    </source>
</evidence>
<dbReference type="RefSeq" id="WP_206902330.1">
    <property type="nucleotide sequence ID" value="NZ_JAFLVT010000001.1"/>
</dbReference>